<organism evidence="3 4">
    <name type="scientific">Corallococcus macrosporus</name>
    <dbReference type="NCBI Taxonomy" id="35"/>
    <lineage>
        <taxon>Bacteria</taxon>
        <taxon>Pseudomonadati</taxon>
        <taxon>Myxococcota</taxon>
        <taxon>Myxococcia</taxon>
        <taxon>Myxococcales</taxon>
        <taxon>Cystobacterineae</taxon>
        <taxon>Myxococcaceae</taxon>
        <taxon>Corallococcus</taxon>
    </lineage>
</organism>
<name>A0ABS3DJB4_9BACT</name>
<comment type="caution">
    <text evidence="3">The sequence shown here is derived from an EMBL/GenBank/DDBJ whole genome shotgun (WGS) entry which is preliminary data.</text>
</comment>
<evidence type="ECO:0000256" key="1">
    <source>
        <dbReference type="SAM" id="SignalP"/>
    </source>
</evidence>
<dbReference type="Gene3D" id="3.60.21.10">
    <property type="match status" value="1"/>
</dbReference>
<dbReference type="PANTHER" id="PTHR11575">
    <property type="entry name" value="5'-NUCLEOTIDASE-RELATED"/>
    <property type="match status" value="1"/>
</dbReference>
<evidence type="ECO:0000313" key="3">
    <source>
        <dbReference type="EMBL" id="MBN8231403.1"/>
    </source>
</evidence>
<accession>A0ABS3DJB4</accession>
<dbReference type="Gene3D" id="3.90.780.10">
    <property type="entry name" value="5'-Nucleotidase, C-terminal domain"/>
    <property type="match status" value="2"/>
</dbReference>
<sequence length="524" mass="54866">MNPNPLSLRPFRRPSRQLTLSSGALVLALGALAGCEKTPPPAPATPPAEAAAPAKPTVPPEVTLLVTGSARGQLLPVEGKGGAAELMGRWVTDEKHCAGPLKDGQATCPDAGTLALATGDLWTGPAISSFFLGAPTAEVMGHMGYAASALGNHELSYAKDSFLKNRAAGGFPFLAANLKVTDASLAKDLSMPAFQVYERRGLKIAVVGLTSQKTVRTAMSGRAEGLEVTPNEDALNTAVPEARKAGADVVVIVADQCPTDLQPVLAKHADWKVSLVAGGRCGTDAPGVKTEGDTTYASLGRGFESYLRAQFKFDPAKPAGQKVTGVDTKVVQVSGGTPDAETAKRIAEWQAKVDQALGRKIGFTKAGIPQDSPLMAKWVAGAVRSQLNTDAAILNKGGIRNGLTKGDVTLGSVYSAMPFENSLLTVKLKGEDLAKQLANPDALVAGFTQAGKGKFKDAQGKPLDPKKEYTVATVEYLYFGGDGFDFEKLDNDPAETGMAWQTPVVEWTEAQASTEAKPLEKLIK</sequence>
<keyword evidence="1" id="KW-0732">Signal</keyword>
<dbReference type="InterPro" id="IPR006179">
    <property type="entry name" value="5_nucleotidase/apyrase"/>
</dbReference>
<evidence type="ECO:0000313" key="4">
    <source>
        <dbReference type="Proteomes" id="UP000664052"/>
    </source>
</evidence>
<dbReference type="InterPro" id="IPR036907">
    <property type="entry name" value="5'-Nucleotdase_C_sf"/>
</dbReference>
<evidence type="ECO:0000259" key="2">
    <source>
        <dbReference type="Pfam" id="PF02872"/>
    </source>
</evidence>
<feature type="chain" id="PRO_5047447397" evidence="1">
    <location>
        <begin position="34"/>
        <end position="524"/>
    </location>
</feature>
<dbReference type="SUPFAM" id="SSF55816">
    <property type="entry name" value="5'-nucleotidase (syn. UDP-sugar hydrolase), C-terminal domain"/>
    <property type="match status" value="1"/>
</dbReference>
<protein>
    <submittedName>
        <fullName evidence="3">Bifunctional metallophosphatase/5'-nucleotidase</fullName>
    </submittedName>
</protein>
<dbReference type="InterPro" id="IPR008334">
    <property type="entry name" value="5'-Nucleotdase_C"/>
</dbReference>
<proteinExistence type="predicted"/>
<dbReference type="Pfam" id="PF02872">
    <property type="entry name" value="5_nucleotid_C"/>
    <property type="match status" value="1"/>
</dbReference>
<dbReference type="Proteomes" id="UP000664052">
    <property type="component" value="Unassembled WGS sequence"/>
</dbReference>
<dbReference type="RefSeq" id="WP_207055685.1">
    <property type="nucleotide sequence ID" value="NZ_JAFIMU010000009.1"/>
</dbReference>
<dbReference type="PANTHER" id="PTHR11575:SF24">
    <property type="entry name" value="5'-NUCLEOTIDASE"/>
    <property type="match status" value="1"/>
</dbReference>
<dbReference type="InterPro" id="IPR029052">
    <property type="entry name" value="Metallo-depent_PP-like"/>
</dbReference>
<gene>
    <name evidence="3" type="ORF">JYK02_28215</name>
</gene>
<feature type="domain" description="5'-Nucleotidase C-terminal" evidence="2">
    <location>
        <begin position="375"/>
        <end position="485"/>
    </location>
</feature>
<keyword evidence="4" id="KW-1185">Reference proteome</keyword>
<dbReference type="SUPFAM" id="SSF56300">
    <property type="entry name" value="Metallo-dependent phosphatases"/>
    <property type="match status" value="1"/>
</dbReference>
<reference evidence="3 4" key="1">
    <citation type="submission" date="2021-02" db="EMBL/GenBank/DDBJ databases">
        <title>De Novo genome assembly of isolated myxobacteria.</title>
        <authorList>
            <person name="Stevens D.C."/>
        </authorList>
    </citation>
    <scope>NUCLEOTIDE SEQUENCE [LARGE SCALE GENOMIC DNA]</scope>
    <source>
        <strain evidence="3 4">ATCC 29039</strain>
    </source>
</reference>
<feature type="signal peptide" evidence="1">
    <location>
        <begin position="1"/>
        <end position="33"/>
    </location>
</feature>
<dbReference type="EMBL" id="JAFIMU010000009">
    <property type="protein sequence ID" value="MBN8231403.1"/>
    <property type="molecule type" value="Genomic_DNA"/>
</dbReference>